<evidence type="ECO:0000313" key="1">
    <source>
        <dbReference type="EMBL" id="KAH3870993.1"/>
    </source>
</evidence>
<reference evidence="1" key="2">
    <citation type="submission" date="2020-11" db="EMBL/GenBank/DDBJ databases">
        <authorList>
            <person name="McCartney M.A."/>
            <person name="Auch B."/>
            <person name="Kono T."/>
            <person name="Mallez S."/>
            <person name="Becker A."/>
            <person name="Gohl D.M."/>
            <person name="Silverstein K.A.T."/>
            <person name="Koren S."/>
            <person name="Bechman K.B."/>
            <person name="Herman A."/>
            <person name="Abrahante J.E."/>
            <person name="Garbe J."/>
        </authorList>
    </citation>
    <scope>NUCLEOTIDE SEQUENCE</scope>
    <source>
        <strain evidence="1">Duluth1</strain>
        <tissue evidence="1">Whole animal</tissue>
    </source>
</reference>
<reference evidence="1" key="1">
    <citation type="journal article" date="2019" name="bioRxiv">
        <title>The Genome of the Zebra Mussel, Dreissena polymorpha: A Resource for Invasive Species Research.</title>
        <authorList>
            <person name="McCartney M.A."/>
            <person name="Auch B."/>
            <person name="Kono T."/>
            <person name="Mallez S."/>
            <person name="Zhang Y."/>
            <person name="Obille A."/>
            <person name="Becker A."/>
            <person name="Abrahante J.E."/>
            <person name="Garbe J."/>
            <person name="Badalamenti J.P."/>
            <person name="Herman A."/>
            <person name="Mangelson H."/>
            <person name="Liachko I."/>
            <person name="Sullivan S."/>
            <person name="Sone E.D."/>
            <person name="Koren S."/>
            <person name="Silverstein K.A.T."/>
            <person name="Beckman K.B."/>
            <person name="Gohl D.M."/>
        </authorList>
    </citation>
    <scope>NUCLEOTIDE SEQUENCE</scope>
    <source>
        <strain evidence="1">Duluth1</strain>
        <tissue evidence="1">Whole animal</tissue>
    </source>
</reference>
<accession>A0A9D4M746</accession>
<gene>
    <name evidence="1" type="ORF">DPMN_034187</name>
</gene>
<dbReference type="EMBL" id="JAIWYP010000002">
    <property type="protein sequence ID" value="KAH3870993.1"/>
    <property type="molecule type" value="Genomic_DNA"/>
</dbReference>
<sequence length="119" mass="13784">MNLQNINGYRIVLSELFNGYNNKHEQTEQADLEDTTCTCFKPSFSRTRLILTYKIKQPLVPVLISVVLAFFGEDGVQDLVAHLHSRPVHDVRFVHALEMRVRILGRHLRELLFSLKLPL</sequence>
<dbReference type="Proteomes" id="UP000828390">
    <property type="component" value="Unassembled WGS sequence"/>
</dbReference>
<proteinExistence type="predicted"/>
<evidence type="ECO:0000313" key="2">
    <source>
        <dbReference type="Proteomes" id="UP000828390"/>
    </source>
</evidence>
<name>A0A9D4M746_DREPO</name>
<protein>
    <submittedName>
        <fullName evidence="1">Uncharacterized protein</fullName>
    </submittedName>
</protein>
<comment type="caution">
    <text evidence="1">The sequence shown here is derived from an EMBL/GenBank/DDBJ whole genome shotgun (WGS) entry which is preliminary data.</text>
</comment>
<organism evidence="1 2">
    <name type="scientific">Dreissena polymorpha</name>
    <name type="common">Zebra mussel</name>
    <name type="synonym">Mytilus polymorpha</name>
    <dbReference type="NCBI Taxonomy" id="45954"/>
    <lineage>
        <taxon>Eukaryota</taxon>
        <taxon>Metazoa</taxon>
        <taxon>Spiralia</taxon>
        <taxon>Lophotrochozoa</taxon>
        <taxon>Mollusca</taxon>
        <taxon>Bivalvia</taxon>
        <taxon>Autobranchia</taxon>
        <taxon>Heteroconchia</taxon>
        <taxon>Euheterodonta</taxon>
        <taxon>Imparidentia</taxon>
        <taxon>Neoheterodontei</taxon>
        <taxon>Myida</taxon>
        <taxon>Dreissenoidea</taxon>
        <taxon>Dreissenidae</taxon>
        <taxon>Dreissena</taxon>
    </lineage>
</organism>
<dbReference type="AlphaFoldDB" id="A0A9D4M746"/>
<keyword evidence="2" id="KW-1185">Reference proteome</keyword>